<gene>
    <name evidence="1" type="ORF">SACC_17020</name>
</gene>
<dbReference type="AlphaFoldDB" id="A0AAQ4CSA4"/>
<reference evidence="1 2" key="1">
    <citation type="journal article" date="2022" name="Microbiol. Resour. Announc.">
        <title>Complete Genome Sequence of the Hyperthermophilic and Acidophilic Archaeon Saccharolobus caldissimus Strain HS-3T.</title>
        <authorList>
            <person name="Sakai H.D."/>
            <person name="Kurosawa N."/>
        </authorList>
    </citation>
    <scope>NUCLEOTIDE SEQUENCE [LARGE SCALE GENOMIC DNA]</scope>
    <source>
        <strain evidence="1 2">JCM32116</strain>
    </source>
</reference>
<organism evidence="1 2">
    <name type="scientific">Saccharolobus caldissimus</name>
    <dbReference type="NCBI Taxonomy" id="1702097"/>
    <lineage>
        <taxon>Archaea</taxon>
        <taxon>Thermoproteota</taxon>
        <taxon>Thermoprotei</taxon>
        <taxon>Sulfolobales</taxon>
        <taxon>Sulfolobaceae</taxon>
        <taxon>Saccharolobus</taxon>
    </lineage>
</organism>
<dbReference type="KEGG" id="scas:SACC_17020"/>
<evidence type="ECO:0000313" key="1">
    <source>
        <dbReference type="EMBL" id="BDB98685.1"/>
    </source>
</evidence>
<protein>
    <submittedName>
        <fullName evidence="1">Uncharacterized protein</fullName>
    </submittedName>
</protein>
<dbReference type="EMBL" id="AP025226">
    <property type="protein sequence ID" value="BDB98685.1"/>
    <property type="molecule type" value="Genomic_DNA"/>
</dbReference>
<keyword evidence="2" id="KW-1185">Reference proteome</keyword>
<proteinExistence type="predicted"/>
<dbReference type="Proteomes" id="UP001319921">
    <property type="component" value="Chromosome"/>
</dbReference>
<evidence type="ECO:0000313" key="2">
    <source>
        <dbReference type="Proteomes" id="UP001319921"/>
    </source>
</evidence>
<name>A0AAQ4CSA4_9CREN</name>
<sequence length="70" mass="8257">MQITVTKEMLDELAWHIKLVESLSEIEAYYINSLIKYYELKFGEKYNIILDIPCGYGRGQTFIGFHDISY</sequence>
<accession>A0AAQ4CSA4</accession>